<dbReference type="PROSITE" id="PS50279">
    <property type="entry name" value="BPTI_KUNITZ_2"/>
    <property type="match status" value="1"/>
</dbReference>
<dbReference type="STRING" id="451379.A0A0N5AIY0"/>
<dbReference type="SUPFAM" id="SSF57362">
    <property type="entry name" value="BPTI-like"/>
    <property type="match status" value="1"/>
</dbReference>
<dbReference type="GO" id="GO:0004867">
    <property type="term" value="F:serine-type endopeptidase inhibitor activity"/>
    <property type="evidence" value="ECO:0007669"/>
    <property type="project" value="UniProtKB-KW"/>
</dbReference>
<dbReference type="GO" id="GO:0005615">
    <property type="term" value="C:extracellular space"/>
    <property type="evidence" value="ECO:0007669"/>
    <property type="project" value="TreeGrafter"/>
</dbReference>
<accession>A0A0N5AIY0</accession>
<name>A0A0N5AIY0_9BILA</name>
<dbReference type="PANTHER" id="PTHR10083">
    <property type="entry name" value="KUNITZ-TYPE PROTEASE INHIBITOR-RELATED"/>
    <property type="match status" value="1"/>
</dbReference>
<dbReference type="InterPro" id="IPR036880">
    <property type="entry name" value="Kunitz_BPTI_sf"/>
</dbReference>
<dbReference type="InterPro" id="IPR050098">
    <property type="entry name" value="TFPI/VKTCI-like"/>
</dbReference>
<evidence type="ECO:0000256" key="1">
    <source>
        <dbReference type="ARBA" id="ARBA00022690"/>
    </source>
</evidence>
<dbReference type="InterPro" id="IPR002223">
    <property type="entry name" value="Kunitz_BPTI"/>
</dbReference>
<organism evidence="5 6">
    <name type="scientific">Syphacia muris</name>
    <dbReference type="NCBI Taxonomy" id="451379"/>
    <lineage>
        <taxon>Eukaryota</taxon>
        <taxon>Metazoa</taxon>
        <taxon>Ecdysozoa</taxon>
        <taxon>Nematoda</taxon>
        <taxon>Chromadorea</taxon>
        <taxon>Rhabditida</taxon>
        <taxon>Spirurina</taxon>
        <taxon>Oxyuridomorpha</taxon>
        <taxon>Oxyuroidea</taxon>
        <taxon>Oxyuridae</taxon>
        <taxon>Syphacia</taxon>
    </lineage>
</organism>
<keyword evidence="1" id="KW-0646">Protease inhibitor</keyword>
<dbReference type="Proteomes" id="UP000046393">
    <property type="component" value="Unplaced"/>
</dbReference>
<dbReference type="WBParaSite" id="SMUV_0000439201-mRNA-1">
    <property type="protein sequence ID" value="SMUV_0000439201-mRNA-1"/>
    <property type="gene ID" value="SMUV_0000439201"/>
</dbReference>
<dbReference type="Gene3D" id="4.10.410.10">
    <property type="entry name" value="Pancreatic trypsin inhibitor Kunitz domain"/>
    <property type="match status" value="1"/>
</dbReference>
<keyword evidence="5" id="KW-1185">Reference proteome</keyword>
<protein>
    <submittedName>
        <fullName evidence="6">BPTI/Kunitz inhibitor domain-containing protein</fullName>
    </submittedName>
</protein>
<evidence type="ECO:0000256" key="2">
    <source>
        <dbReference type="ARBA" id="ARBA00022900"/>
    </source>
</evidence>
<proteinExistence type="predicted"/>
<reference evidence="6" key="1">
    <citation type="submission" date="2017-02" db="UniProtKB">
        <authorList>
            <consortium name="WormBaseParasite"/>
        </authorList>
    </citation>
    <scope>IDENTIFICATION</scope>
</reference>
<dbReference type="AlphaFoldDB" id="A0A0N5AIY0"/>
<evidence type="ECO:0000256" key="3">
    <source>
        <dbReference type="ARBA" id="ARBA00023157"/>
    </source>
</evidence>
<sequence>VLFPFEDLIVLTDIKNEKLQTCLEQPRKGSCGGNKTRYYYDKSIGICRSYTYSGCNETANSFETQSLCNKTCIERNLTMFANHSKPVVF</sequence>
<dbReference type="SMART" id="SM00131">
    <property type="entry name" value="KU"/>
    <property type="match status" value="1"/>
</dbReference>
<dbReference type="CDD" id="cd00109">
    <property type="entry name" value="Kunitz-type"/>
    <property type="match status" value="1"/>
</dbReference>
<evidence type="ECO:0000313" key="6">
    <source>
        <dbReference type="WBParaSite" id="SMUV_0000439201-mRNA-1"/>
    </source>
</evidence>
<keyword evidence="2" id="KW-0722">Serine protease inhibitor</keyword>
<dbReference type="PANTHER" id="PTHR10083:SF374">
    <property type="entry name" value="BPTI_KUNITZ INHIBITOR DOMAIN-CONTAINING PROTEIN"/>
    <property type="match status" value="1"/>
</dbReference>
<evidence type="ECO:0000259" key="4">
    <source>
        <dbReference type="PROSITE" id="PS50279"/>
    </source>
</evidence>
<evidence type="ECO:0000313" key="5">
    <source>
        <dbReference type="Proteomes" id="UP000046393"/>
    </source>
</evidence>
<keyword evidence="3" id="KW-1015">Disulfide bond</keyword>
<dbReference type="Pfam" id="PF00014">
    <property type="entry name" value="Kunitz_BPTI"/>
    <property type="match status" value="1"/>
</dbReference>
<feature type="domain" description="BPTI/Kunitz inhibitor" evidence="4">
    <location>
        <begin position="22"/>
        <end position="72"/>
    </location>
</feature>